<comment type="caution">
    <text evidence="3">The sequence shown here is derived from an EMBL/GenBank/DDBJ whole genome shotgun (WGS) entry which is preliminary data.</text>
</comment>
<dbReference type="GO" id="GO:0003677">
    <property type="term" value="F:DNA binding"/>
    <property type="evidence" value="ECO:0007669"/>
    <property type="project" value="UniProtKB-KW"/>
</dbReference>
<dbReference type="Proteomes" id="UP000035214">
    <property type="component" value="Unassembled WGS sequence"/>
</dbReference>
<keyword evidence="1" id="KW-0238">DNA-binding</keyword>
<evidence type="ECO:0000256" key="1">
    <source>
        <dbReference type="ARBA" id="ARBA00023125"/>
    </source>
</evidence>
<dbReference type="AlphaFoldDB" id="A0A0G8EQB2"/>
<gene>
    <name evidence="3" type="ORF">B4077_2401</name>
</gene>
<dbReference type="Pfam" id="PF07282">
    <property type="entry name" value="Cas12f1-like_TNB"/>
    <property type="match status" value="1"/>
</dbReference>
<evidence type="ECO:0000313" key="4">
    <source>
        <dbReference type="Proteomes" id="UP000035214"/>
    </source>
</evidence>
<organism evidence="3 4">
    <name type="scientific">Bacillus cereus</name>
    <dbReference type="NCBI Taxonomy" id="1396"/>
    <lineage>
        <taxon>Bacteria</taxon>
        <taxon>Bacillati</taxon>
        <taxon>Bacillota</taxon>
        <taxon>Bacilli</taxon>
        <taxon>Bacillales</taxon>
        <taxon>Bacillaceae</taxon>
        <taxon>Bacillus</taxon>
        <taxon>Bacillus cereus group</taxon>
    </lineage>
</organism>
<accession>A0A0G8EQB2</accession>
<protein>
    <recommendedName>
        <fullName evidence="2">Cas12f1-like TNB domain-containing protein</fullName>
    </recommendedName>
</protein>
<proteinExistence type="predicted"/>
<evidence type="ECO:0000313" key="3">
    <source>
        <dbReference type="EMBL" id="KLA26305.1"/>
    </source>
</evidence>
<dbReference type="InterPro" id="IPR010095">
    <property type="entry name" value="Cas12f1-like_TNB"/>
</dbReference>
<reference evidence="3 4" key="1">
    <citation type="submission" date="2015-04" db="EMBL/GenBank/DDBJ databases">
        <title>Draft Genome Sequences of Eight Spore-Forming Food Isolates of Bacillus cereus Genome sequencing.</title>
        <authorList>
            <person name="Krawcyk A.O."/>
            <person name="de Jong A."/>
            <person name="Eijlander R.T."/>
            <person name="Berendsen E.M."/>
            <person name="Holsappel S."/>
            <person name="Wells-Bennik M."/>
            <person name="Kuipers O.P."/>
        </authorList>
    </citation>
    <scope>NUCLEOTIDE SEQUENCE [LARGE SCALE GENOMIC DNA]</scope>
    <source>
        <strain evidence="3 4">B4077</strain>
    </source>
</reference>
<name>A0A0G8EQB2_BACCE</name>
<evidence type="ECO:0000259" key="2">
    <source>
        <dbReference type="Pfam" id="PF07282"/>
    </source>
</evidence>
<dbReference type="PATRIC" id="fig|1396.428.peg.5936"/>
<dbReference type="EMBL" id="LCYI01000042">
    <property type="protein sequence ID" value="KLA26305.1"/>
    <property type="molecule type" value="Genomic_DNA"/>
</dbReference>
<sequence length="95" mass="10849">MKGMSRAFRFGKSVADNGWRMFTTFLAYKLQEQGKQLVKIDKWFPSTKMCSNCGNKKEMPLCERTYACLCGLTIGRDYNAAINIKKEAIRLLVLA</sequence>
<feature type="domain" description="Cas12f1-like TNB" evidence="2">
    <location>
        <begin position="19"/>
        <end position="84"/>
    </location>
</feature>